<protein>
    <submittedName>
        <fullName evidence="5">5'-Nucleotidase domain protein</fullName>
    </submittedName>
</protein>
<dbReference type="Gene3D" id="3.90.780.10">
    <property type="entry name" value="5'-Nucleotidase, C-terminal domain"/>
    <property type="match status" value="1"/>
</dbReference>
<dbReference type="KEGG" id="esi:Exig_1235"/>
<dbReference type="eggNOG" id="COG0737">
    <property type="taxonomic scope" value="Bacteria"/>
</dbReference>
<dbReference type="GO" id="GO:0000166">
    <property type="term" value="F:nucleotide binding"/>
    <property type="evidence" value="ECO:0007669"/>
    <property type="project" value="InterPro"/>
</dbReference>
<dbReference type="GO" id="GO:0009166">
    <property type="term" value="P:nucleotide catabolic process"/>
    <property type="evidence" value="ECO:0007669"/>
    <property type="project" value="InterPro"/>
</dbReference>
<dbReference type="SUPFAM" id="SSF55816">
    <property type="entry name" value="5'-nucleotidase (syn. UDP-sugar hydrolase), C-terminal domain"/>
    <property type="match status" value="1"/>
</dbReference>
<sequence>MKQITKIVIASTLIAPMLAPVIQVKTLAADNSVVKLRFLETTDLHTNSMNYDYFKDVQDETIGLVKAATVIKQEQNVVGEDNSFVFDNGDTLQGTPFGDYVKNQYDKGDKGKHPMYELMEYIGYDAVTLGNHEFNFGLDFLKSAMKASSGEIKFVNSNVLDAVTKKPIVSEFNTDGKDYQIIERQVKDQNGQMKTVKVGVFGVVAPQIMAWDAGNLTGKVTAEDIVPVAKATAKKLKDAGADVVVALAHTGIGDTADQKDGDENVGYALTKIADIDVLMTGHQHGKFPDAKSAFNGLPNVDKTNGLINGKPVVMANTQGKNVGVIDLQLKHDGGKWVVDTAGAKLADVTKDTTADAGAVKLIEKAHEGTLAYIRQQVGTINDDIQSFFALVKDDDSVQFVTNAQKWYVEKQLKENADLAQYKDLPLLSAGAPFKTGGRLQLNASEYTLIKKGPIALKNVADLYVYPNTLEVVKVTGADIKDWLEMSAGQFNEVSDQQQSLLNPEFRSYNFDILDGLTYDIDITKPAKYTYEGELSKTYKGDDRVLNIKYQGKEIKDDQEFLVATNNYRAGSATFPGLGQGKKIVYKSAYETRNVISDFIKAKQPVDYQADNNWSLVASKPITVDFDSAEAAADYTNRYEGITNTGIKRAGDTGTFLKFKLDVPMKDFNVSVSAVKPGAKVVTGKAVAGAKVTVKRGTTVLGTATADETGKYAVTVRPVKLRDKLTVVSELGFMKKETTVTVGTGVVATPAIDKKSAVYGSTVLTGKATEGLDVTLYKGSTKIAKAKTTASGFKIPVKNGLMTGTYTVKSTDISNKITKKASFTIKNTYPVKKWAGKKTLTGKVEKRQIVRLFEKTSSGYKLIAQDVADNHGNYVLKMRTGLATGSYKMNIYTASDRLDQSRYFITKK</sequence>
<dbReference type="GO" id="GO:0016788">
    <property type="term" value="F:hydrolase activity, acting on ester bonds"/>
    <property type="evidence" value="ECO:0007669"/>
    <property type="project" value="InterPro"/>
</dbReference>
<dbReference type="InterPro" id="IPR008334">
    <property type="entry name" value="5'-Nucleotdase_C"/>
</dbReference>
<dbReference type="InterPro" id="IPR004843">
    <property type="entry name" value="Calcineurin-like_PHP"/>
</dbReference>
<dbReference type="InterPro" id="IPR006179">
    <property type="entry name" value="5_nucleotidase/apyrase"/>
</dbReference>
<dbReference type="RefSeq" id="WP_012370134.1">
    <property type="nucleotide sequence ID" value="NC_010556.1"/>
</dbReference>
<reference evidence="5 6" key="2">
    <citation type="journal article" date="2008" name="BMC Genomics">
        <title>Architecture of thermal adaptation in an Exiguobacterium sibiricum strain isolated from 3 million year old permafrost: a genome and transcriptome approach.</title>
        <authorList>
            <person name="Rodrigues D.F."/>
            <person name="Ivanova N."/>
            <person name="He Z."/>
            <person name="Huebner M."/>
            <person name="Zhou J."/>
            <person name="Tiedje J.M."/>
        </authorList>
    </citation>
    <scope>NUCLEOTIDE SEQUENCE [LARGE SCALE GENOMIC DNA]</scope>
    <source>
        <strain evidence="6">DSM 17290 / CIP 109462 / JCM 13490 / 255-15</strain>
    </source>
</reference>
<reference evidence="6" key="3">
    <citation type="submission" date="2008-04" db="EMBL/GenBank/DDBJ databases">
        <title>Complete sequence of chromosome of Exiguobacterium sibiricum 255-15.</title>
        <authorList>
            <consortium name="US DOE Joint Genome Institute"/>
            <person name="Copeland A."/>
            <person name="Lucas S."/>
            <person name="Lapidus A."/>
            <person name="Glavina del Rio T."/>
            <person name="Dalin E."/>
            <person name="Tice H."/>
            <person name="Bruce D."/>
            <person name="Goodwin L."/>
            <person name="Pitluck S."/>
            <person name="Kiss H."/>
            <person name="Chertkov O."/>
            <person name="Monk C."/>
            <person name="Brettin T."/>
            <person name="Detter J.C."/>
            <person name="Han C."/>
            <person name="Kuske C.R."/>
            <person name="Schmutz J."/>
            <person name="Larimer F."/>
            <person name="Land M."/>
            <person name="Hauser L."/>
            <person name="Kyrpides N."/>
            <person name="Mikhailova N."/>
            <person name="Vishnivetskaya T."/>
            <person name="Rodrigues D.F."/>
            <person name="Gilichinsky D."/>
            <person name="Tiedje J."/>
            <person name="Richardson P."/>
        </authorList>
    </citation>
    <scope>NUCLEOTIDE SEQUENCE [LARGE SCALE GENOMIC DNA]</scope>
    <source>
        <strain evidence="6">DSM 17290 / CIP 109462 / JCM 13490 / 255-15</strain>
    </source>
</reference>
<dbReference type="STRING" id="262543.Exig_1235"/>
<feature type="domain" description="Calcineurin-like phosphoesterase" evidence="2">
    <location>
        <begin position="36"/>
        <end position="285"/>
    </location>
</feature>
<feature type="domain" description="Bacterial Ig" evidence="4">
    <location>
        <begin position="670"/>
        <end position="727"/>
    </location>
</feature>
<keyword evidence="6" id="KW-1185">Reference proteome</keyword>
<dbReference type="AlphaFoldDB" id="B1YEV5"/>
<name>B1YEV5_EXIS2</name>
<dbReference type="Gene3D" id="3.60.21.10">
    <property type="match status" value="1"/>
</dbReference>
<evidence type="ECO:0000259" key="3">
    <source>
        <dbReference type="Pfam" id="PF02872"/>
    </source>
</evidence>
<dbReference type="Pfam" id="PF00149">
    <property type="entry name" value="Metallophos"/>
    <property type="match status" value="1"/>
</dbReference>
<dbReference type="SUPFAM" id="SSF56300">
    <property type="entry name" value="Metallo-dependent phosphatases"/>
    <property type="match status" value="1"/>
</dbReference>
<dbReference type="GO" id="GO:0046872">
    <property type="term" value="F:metal ion binding"/>
    <property type="evidence" value="ECO:0007669"/>
    <property type="project" value="InterPro"/>
</dbReference>
<dbReference type="InterPro" id="IPR006146">
    <property type="entry name" value="5'-Nucleotdase_CS"/>
</dbReference>
<dbReference type="PROSITE" id="PS00786">
    <property type="entry name" value="5_NUCLEOTIDASE_2"/>
    <property type="match status" value="1"/>
</dbReference>
<dbReference type="EMBL" id="CP001022">
    <property type="protein sequence ID" value="ACB60713.1"/>
    <property type="molecule type" value="Genomic_DNA"/>
</dbReference>
<dbReference type="InterPro" id="IPR029052">
    <property type="entry name" value="Metallo-depent_PP-like"/>
</dbReference>
<evidence type="ECO:0000259" key="4">
    <source>
        <dbReference type="Pfam" id="PF17936"/>
    </source>
</evidence>
<organism evidence="5 6">
    <name type="scientific">Exiguobacterium sibiricum (strain DSM 17290 / CCUG 55495 / CIP 109462 / JCM 13490 / 255-15)</name>
    <dbReference type="NCBI Taxonomy" id="262543"/>
    <lineage>
        <taxon>Bacteria</taxon>
        <taxon>Bacillati</taxon>
        <taxon>Bacillota</taxon>
        <taxon>Bacilli</taxon>
        <taxon>Bacillales</taxon>
        <taxon>Bacillales Family XII. Incertae Sedis</taxon>
        <taxon>Exiguobacterium</taxon>
    </lineage>
</organism>
<gene>
    <name evidence="5" type="ordered locus">Exig_1235</name>
</gene>
<dbReference type="Pfam" id="PF02872">
    <property type="entry name" value="5_nucleotid_C"/>
    <property type="match status" value="1"/>
</dbReference>
<dbReference type="OrthoDB" id="9775118at2"/>
<dbReference type="PANTHER" id="PTHR11575:SF6">
    <property type="entry name" value="2',3'-CYCLIC-NUCLEOTIDE 2'-PHOSPHODIESTERASE_3'-NUCLEOTIDASE"/>
    <property type="match status" value="1"/>
</dbReference>
<dbReference type="InterPro" id="IPR041498">
    <property type="entry name" value="Big_6"/>
</dbReference>
<reference evidence="5 6" key="1">
    <citation type="journal article" date="2006" name="Extremophiles">
        <title>Characterization of Exiguobacterium isolates from the Siberian permafrost. Description of Exiguobacterium sibiricum sp. nov.</title>
        <authorList>
            <person name="Rodrigues D.F."/>
            <person name="Goris J."/>
            <person name="Vishnivetskaya T."/>
            <person name="Gilichinsky D."/>
            <person name="Thomashow M.F."/>
            <person name="Tiedje J.M."/>
        </authorList>
    </citation>
    <scope>NUCLEOTIDE SEQUENCE [LARGE SCALE GENOMIC DNA]</scope>
    <source>
        <strain evidence="6">DSM 17290 / CIP 109462 / JCM 13490 / 255-15</strain>
    </source>
</reference>
<dbReference type="Proteomes" id="UP000001681">
    <property type="component" value="Chromosome"/>
</dbReference>
<dbReference type="GO" id="GO:0030288">
    <property type="term" value="C:outer membrane-bounded periplasmic space"/>
    <property type="evidence" value="ECO:0007669"/>
    <property type="project" value="TreeGrafter"/>
</dbReference>
<dbReference type="InterPro" id="IPR036907">
    <property type="entry name" value="5'-Nucleotdase_C_sf"/>
</dbReference>
<dbReference type="Pfam" id="PF17936">
    <property type="entry name" value="Big_6"/>
    <property type="match status" value="1"/>
</dbReference>
<evidence type="ECO:0000313" key="6">
    <source>
        <dbReference type="Proteomes" id="UP000001681"/>
    </source>
</evidence>
<keyword evidence="1" id="KW-0732">Signal</keyword>
<dbReference type="PRINTS" id="PR01607">
    <property type="entry name" value="APYRASEFAMLY"/>
</dbReference>
<evidence type="ECO:0000313" key="5">
    <source>
        <dbReference type="EMBL" id="ACB60713.1"/>
    </source>
</evidence>
<dbReference type="NCBIfam" id="NF006938">
    <property type="entry name" value="PRK09420.1"/>
    <property type="match status" value="1"/>
</dbReference>
<feature type="domain" description="5'-Nucleotidase C-terminal" evidence="3">
    <location>
        <begin position="377"/>
        <end position="573"/>
    </location>
</feature>
<dbReference type="PANTHER" id="PTHR11575">
    <property type="entry name" value="5'-NUCLEOTIDASE-RELATED"/>
    <property type="match status" value="1"/>
</dbReference>
<dbReference type="HOGENOM" id="CLU_005854_4_1_9"/>
<evidence type="ECO:0000259" key="2">
    <source>
        <dbReference type="Pfam" id="PF00149"/>
    </source>
</evidence>
<evidence type="ECO:0000256" key="1">
    <source>
        <dbReference type="ARBA" id="ARBA00022729"/>
    </source>
</evidence>
<proteinExistence type="predicted"/>
<accession>B1YEV5</accession>